<accession>A0A7Z1AZG3</accession>
<evidence type="ECO:0000256" key="2">
    <source>
        <dbReference type="ARBA" id="ARBA00022448"/>
    </source>
</evidence>
<feature type="domain" description="ABC transporter" evidence="5">
    <location>
        <begin position="4"/>
        <end position="246"/>
    </location>
</feature>
<keyword evidence="3" id="KW-0547">Nucleotide-binding</keyword>
<evidence type="ECO:0000256" key="4">
    <source>
        <dbReference type="ARBA" id="ARBA00022840"/>
    </source>
</evidence>
<organism evidence="6 7">
    <name type="scientific">Actinophytocola xinjiangensis</name>
    <dbReference type="NCBI Taxonomy" id="485602"/>
    <lineage>
        <taxon>Bacteria</taxon>
        <taxon>Bacillati</taxon>
        <taxon>Actinomycetota</taxon>
        <taxon>Actinomycetes</taxon>
        <taxon>Pseudonocardiales</taxon>
        <taxon>Pseudonocardiaceae</taxon>
    </lineage>
</organism>
<reference evidence="6 7" key="1">
    <citation type="submission" date="2016-12" db="EMBL/GenBank/DDBJ databases">
        <title>The draft genome sequence of Actinophytocola xinjiangensis.</title>
        <authorList>
            <person name="Wang W."/>
            <person name="Yuan L."/>
        </authorList>
    </citation>
    <scope>NUCLEOTIDE SEQUENCE [LARGE SCALE GENOMIC DNA]</scope>
    <source>
        <strain evidence="6 7">CGMCC 4.4663</strain>
    </source>
</reference>
<dbReference type="PANTHER" id="PTHR43776">
    <property type="entry name" value="TRANSPORT ATP-BINDING PROTEIN"/>
    <property type="match status" value="1"/>
</dbReference>
<dbReference type="InterPro" id="IPR050319">
    <property type="entry name" value="ABC_transp_ATP-bind"/>
</dbReference>
<dbReference type="SMART" id="SM00382">
    <property type="entry name" value="AAA"/>
    <property type="match status" value="1"/>
</dbReference>
<dbReference type="InterPro" id="IPR003439">
    <property type="entry name" value="ABC_transporter-like_ATP-bd"/>
</dbReference>
<dbReference type="InterPro" id="IPR003593">
    <property type="entry name" value="AAA+_ATPase"/>
</dbReference>
<evidence type="ECO:0000256" key="3">
    <source>
        <dbReference type="ARBA" id="ARBA00022741"/>
    </source>
</evidence>
<gene>
    <name evidence="6" type="ORF">BLA60_07990</name>
</gene>
<dbReference type="GO" id="GO:0055085">
    <property type="term" value="P:transmembrane transport"/>
    <property type="evidence" value="ECO:0007669"/>
    <property type="project" value="UniProtKB-ARBA"/>
</dbReference>
<keyword evidence="2" id="KW-0813">Transport</keyword>
<dbReference type="RefSeq" id="WP_075132153.1">
    <property type="nucleotide sequence ID" value="NZ_MSIF01000003.1"/>
</dbReference>
<dbReference type="PROSITE" id="PS50893">
    <property type="entry name" value="ABC_TRANSPORTER_2"/>
    <property type="match status" value="1"/>
</dbReference>
<dbReference type="PANTHER" id="PTHR43776:SF7">
    <property type="entry name" value="D,D-DIPEPTIDE TRANSPORT ATP-BINDING PROTEIN DDPF-RELATED"/>
    <property type="match status" value="1"/>
</dbReference>
<evidence type="ECO:0000313" key="7">
    <source>
        <dbReference type="Proteomes" id="UP000185696"/>
    </source>
</evidence>
<comment type="caution">
    <text evidence="6">The sequence shown here is derived from an EMBL/GenBank/DDBJ whole genome shotgun (WGS) entry which is preliminary data.</text>
</comment>
<sequence>MNTLAVEDLTVRFGRGARSVTALNAVSVAVPSGRTVGLVGESGSGKSTLAKAILGIVPVAGGRVLLDGTDVRGLGRQQRRAFLRRVQLIPQDPYSSLNPRRTVGQTLAEALDPVHARVRQHREAIDAVLAEVALPADTADRYPHEFSGGQRQRVAIARALITRPEVVIADEITSALDVSVQAEVLALLDRLRHELTLTMLFISHNLAVVSQVSDEVVVLRHGDVVETGPVGEVFSRPTDDYTRDLLAAIPGQGAAR</sequence>
<dbReference type="PROSITE" id="PS00211">
    <property type="entry name" value="ABC_TRANSPORTER_1"/>
    <property type="match status" value="1"/>
</dbReference>
<dbReference type="InterPro" id="IPR017871">
    <property type="entry name" value="ABC_transporter-like_CS"/>
</dbReference>
<proteinExistence type="inferred from homology"/>
<dbReference type="Gene3D" id="3.40.50.300">
    <property type="entry name" value="P-loop containing nucleotide triphosphate hydrolases"/>
    <property type="match status" value="1"/>
</dbReference>
<evidence type="ECO:0000313" key="6">
    <source>
        <dbReference type="EMBL" id="OLF11965.1"/>
    </source>
</evidence>
<keyword evidence="7" id="KW-1185">Reference proteome</keyword>
<evidence type="ECO:0000259" key="5">
    <source>
        <dbReference type="PROSITE" id="PS50893"/>
    </source>
</evidence>
<dbReference type="InterPro" id="IPR027417">
    <property type="entry name" value="P-loop_NTPase"/>
</dbReference>
<dbReference type="EMBL" id="MSIF01000003">
    <property type="protein sequence ID" value="OLF11965.1"/>
    <property type="molecule type" value="Genomic_DNA"/>
</dbReference>
<protein>
    <submittedName>
        <fullName evidence="6">ABC transporter ATP-binding protein</fullName>
    </submittedName>
</protein>
<keyword evidence="4 6" id="KW-0067">ATP-binding</keyword>
<evidence type="ECO:0000256" key="1">
    <source>
        <dbReference type="ARBA" id="ARBA00005417"/>
    </source>
</evidence>
<name>A0A7Z1AZG3_9PSEU</name>
<dbReference type="SUPFAM" id="SSF52540">
    <property type="entry name" value="P-loop containing nucleoside triphosphate hydrolases"/>
    <property type="match status" value="1"/>
</dbReference>
<dbReference type="GO" id="GO:0005524">
    <property type="term" value="F:ATP binding"/>
    <property type="evidence" value="ECO:0007669"/>
    <property type="project" value="UniProtKB-KW"/>
</dbReference>
<dbReference type="GO" id="GO:0016887">
    <property type="term" value="F:ATP hydrolysis activity"/>
    <property type="evidence" value="ECO:0007669"/>
    <property type="project" value="InterPro"/>
</dbReference>
<dbReference type="Pfam" id="PF00005">
    <property type="entry name" value="ABC_tran"/>
    <property type="match status" value="1"/>
</dbReference>
<dbReference type="CDD" id="cd03257">
    <property type="entry name" value="ABC_NikE_OppD_transporters"/>
    <property type="match status" value="1"/>
</dbReference>
<comment type="similarity">
    <text evidence="1">Belongs to the ABC transporter superfamily.</text>
</comment>
<dbReference type="Proteomes" id="UP000185696">
    <property type="component" value="Unassembled WGS sequence"/>
</dbReference>
<dbReference type="OrthoDB" id="5170605at2"/>
<dbReference type="AlphaFoldDB" id="A0A7Z1AZG3"/>